<name>A0AAN7JQC3_9MYRT</name>
<evidence type="ECO:0000313" key="3">
    <source>
        <dbReference type="Proteomes" id="UP001345219"/>
    </source>
</evidence>
<evidence type="ECO:0000256" key="1">
    <source>
        <dbReference type="SAM" id="Phobius"/>
    </source>
</evidence>
<evidence type="ECO:0000313" key="2">
    <source>
        <dbReference type="EMBL" id="KAK4751737.1"/>
    </source>
</evidence>
<dbReference type="AlphaFoldDB" id="A0AAN7JQC3"/>
<keyword evidence="3" id="KW-1185">Reference proteome</keyword>
<keyword evidence="1" id="KW-1133">Transmembrane helix</keyword>
<sequence length="123" mass="13978">MDDALGLPVIDLSSAYCLSITRPIRQVFYLLLVFLLLWHFSALFCSYPISRCHGGLDGCFVGLKFYLRLTIVSHEGYYIGPLEDPMAQIKPNQWLRCSIVLRCTLVIVAHASFFDFDQSAHAF</sequence>
<feature type="transmembrane region" description="Helical" evidence="1">
    <location>
        <begin position="27"/>
        <end position="49"/>
    </location>
</feature>
<reference evidence="2 3" key="1">
    <citation type="journal article" date="2023" name="Hortic Res">
        <title>Pangenome of water caltrop reveals structural variations and asymmetric subgenome divergence after allopolyploidization.</title>
        <authorList>
            <person name="Zhang X."/>
            <person name="Chen Y."/>
            <person name="Wang L."/>
            <person name="Yuan Y."/>
            <person name="Fang M."/>
            <person name="Shi L."/>
            <person name="Lu R."/>
            <person name="Comes H.P."/>
            <person name="Ma Y."/>
            <person name="Chen Y."/>
            <person name="Huang G."/>
            <person name="Zhou Y."/>
            <person name="Zheng Z."/>
            <person name="Qiu Y."/>
        </authorList>
    </citation>
    <scope>NUCLEOTIDE SEQUENCE [LARGE SCALE GENOMIC DNA]</scope>
    <source>
        <tissue evidence="2">Roots</tissue>
    </source>
</reference>
<organism evidence="2 3">
    <name type="scientific">Trapa incisa</name>
    <dbReference type="NCBI Taxonomy" id="236973"/>
    <lineage>
        <taxon>Eukaryota</taxon>
        <taxon>Viridiplantae</taxon>
        <taxon>Streptophyta</taxon>
        <taxon>Embryophyta</taxon>
        <taxon>Tracheophyta</taxon>
        <taxon>Spermatophyta</taxon>
        <taxon>Magnoliopsida</taxon>
        <taxon>eudicotyledons</taxon>
        <taxon>Gunneridae</taxon>
        <taxon>Pentapetalae</taxon>
        <taxon>rosids</taxon>
        <taxon>malvids</taxon>
        <taxon>Myrtales</taxon>
        <taxon>Lythraceae</taxon>
        <taxon>Trapa</taxon>
    </lineage>
</organism>
<keyword evidence="1" id="KW-0472">Membrane</keyword>
<gene>
    <name evidence="2" type="ORF">SAY87_020535</name>
</gene>
<dbReference type="EMBL" id="JAXIOK010000016">
    <property type="protein sequence ID" value="KAK4751737.1"/>
    <property type="molecule type" value="Genomic_DNA"/>
</dbReference>
<proteinExistence type="predicted"/>
<accession>A0AAN7JQC3</accession>
<protein>
    <submittedName>
        <fullName evidence="2">Uncharacterized protein</fullName>
    </submittedName>
</protein>
<dbReference type="Proteomes" id="UP001345219">
    <property type="component" value="Chromosome 16"/>
</dbReference>
<keyword evidence="1" id="KW-0812">Transmembrane</keyword>
<comment type="caution">
    <text evidence="2">The sequence shown here is derived from an EMBL/GenBank/DDBJ whole genome shotgun (WGS) entry which is preliminary data.</text>
</comment>